<comment type="caution">
    <text evidence="4">The sequence shown here is derived from an EMBL/GenBank/DDBJ whole genome shotgun (WGS) entry which is preliminary data.</text>
</comment>
<protein>
    <recommendedName>
        <fullName evidence="6">Ankyrin repeat domain-containing protein</fullName>
    </recommendedName>
</protein>
<dbReference type="PANTHER" id="PTHR24189">
    <property type="entry name" value="MYOTROPHIN"/>
    <property type="match status" value="1"/>
</dbReference>
<dbReference type="AlphaFoldDB" id="A0AAD4HYY1"/>
<dbReference type="PANTHER" id="PTHR24189:SF50">
    <property type="entry name" value="ANKYRIN REPEAT AND SOCS BOX PROTEIN 2"/>
    <property type="match status" value="1"/>
</dbReference>
<feature type="region of interest" description="Disordered" evidence="3">
    <location>
        <begin position="185"/>
        <end position="226"/>
    </location>
</feature>
<dbReference type="Gene3D" id="1.25.40.20">
    <property type="entry name" value="Ankyrin repeat-containing domain"/>
    <property type="match status" value="1"/>
</dbReference>
<dbReference type="InterPro" id="IPR036770">
    <property type="entry name" value="Ankyrin_rpt-contain_sf"/>
</dbReference>
<evidence type="ECO:0000313" key="5">
    <source>
        <dbReference type="Proteomes" id="UP001197093"/>
    </source>
</evidence>
<gene>
    <name evidence="4" type="ORF">NEMBOFW57_007305</name>
</gene>
<keyword evidence="5" id="KW-1185">Reference proteome</keyword>
<sequence>MDPDMEDPRDRTLVSEPAERGTPLAALVDALFDEDVERCRQLLDAHPELVNTPLRHPADCRGGMIRDSAWGYTYRARAAHNWNTAAIQALLHLGADPDATDEHGGHPLHWAAIGRCLEDYPKSRRISHTGSALRAARIKELLLDAGADATVRDAQGRTAAEIEEAMSQELRRGREKNLEELARPRPEFGRGRGRGFGRGWWTSPAPAPAPREAGGVDVSAGAGYGR</sequence>
<dbReference type="EMBL" id="JAHCVI010000003">
    <property type="protein sequence ID" value="KAG7287790.1"/>
    <property type="molecule type" value="Genomic_DNA"/>
</dbReference>
<proteinExistence type="predicted"/>
<keyword evidence="2" id="KW-0040">ANK repeat</keyword>
<dbReference type="InterPro" id="IPR050745">
    <property type="entry name" value="Multifunctional_regulatory"/>
</dbReference>
<name>A0AAD4HYY1_9PEZI</name>
<evidence type="ECO:0000256" key="3">
    <source>
        <dbReference type="SAM" id="MobiDB-lite"/>
    </source>
</evidence>
<accession>A0AAD4HYY1</accession>
<keyword evidence="1" id="KW-0677">Repeat</keyword>
<reference evidence="4" key="1">
    <citation type="submission" date="2023-02" db="EMBL/GenBank/DDBJ databases">
        <authorList>
            <person name="Palmer J.M."/>
        </authorList>
    </citation>
    <scope>NUCLEOTIDE SEQUENCE</scope>
    <source>
        <strain evidence="4">FW57</strain>
    </source>
</reference>
<evidence type="ECO:0000256" key="1">
    <source>
        <dbReference type="ARBA" id="ARBA00022737"/>
    </source>
</evidence>
<evidence type="ECO:0008006" key="6">
    <source>
        <dbReference type="Google" id="ProtNLM"/>
    </source>
</evidence>
<evidence type="ECO:0000313" key="4">
    <source>
        <dbReference type="EMBL" id="KAG7287790.1"/>
    </source>
</evidence>
<dbReference type="SUPFAM" id="SSF48403">
    <property type="entry name" value="Ankyrin repeat"/>
    <property type="match status" value="1"/>
</dbReference>
<evidence type="ECO:0000256" key="2">
    <source>
        <dbReference type="ARBA" id="ARBA00023043"/>
    </source>
</evidence>
<organism evidence="4 5">
    <name type="scientific">Staphylotrichum longicolle</name>
    <dbReference type="NCBI Taxonomy" id="669026"/>
    <lineage>
        <taxon>Eukaryota</taxon>
        <taxon>Fungi</taxon>
        <taxon>Dikarya</taxon>
        <taxon>Ascomycota</taxon>
        <taxon>Pezizomycotina</taxon>
        <taxon>Sordariomycetes</taxon>
        <taxon>Sordariomycetidae</taxon>
        <taxon>Sordariales</taxon>
        <taxon>Chaetomiaceae</taxon>
        <taxon>Staphylotrichum</taxon>
    </lineage>
</organism>
<dbReference type="Proteomes" id="UP001197093">
    <property type="component" value="Unassembled WGS sequence"/>
</dbReference>